<evidence type="ECO:0000256" key="7">
    <source>
        <dbReference type="SAM" id="MobiDB-lite"/>
    </source>
</evidence>
<dbReference type="PROSITE" id="PS00036">
    <property type="entry name" value="BZIP_BASIC"/>
    <property type="match status" value="1"/>
</dbReference>
<dbReference type="Pfam" id="PF00170">
    <property type="entry name" value="bZIP_1"/>
    <property type="match status" value="1"/>
</dbReference>
<dbReference type="SMART" id="SM00338">
    <property type="entry name" value="BRLZ"/>
    <property type="match status" value="1"/>
</dbReference>
<feature type="region of interest" description="Disordered" evidence="7">
    <location>
        <begin position="52"/>
        <end position="125"/>
    </location>
</feature>
<evidence type="ECO:0000256" key="5">
    <source>
        <dbReference type="ARBA" id="ARBA00023163"/>
    </source>
</evidence>
<dbReference type="SUPFAM" id="SSF57959">
    <property type="entry name" value="Leucine zipper domain"/>
    <property type="match status" value="1"/>
</dbReference>
<evidence type="ECO:0000259" key="8">
    <source>
        <dbReference type="PROSITE" id="PS50217"/>
    </source>
</evidence>
<dbReference type="EMBL" id="JBJKBG010000002">
    <property type="protein sequence ID" value="KAL3749705.1"/>
    <property type="molecule type" value="Genomic_DNA"/>
</dbReference>
<comment type="caution">
    <text evidence="9">The sequence shown here is derived from an EMBL/GenBank/DDBJ whole genome shotgun (WGS) entry which is preliminary data.</text>
</comment>
<accession>A0ABD3LD06</accession>
<feature type="compositionally biased region" description="Low complexity" evidence="7">
    <location>
        <begin position="52"/>
        <end position="61"/>
    </location>
</feature>
<feature type="region of interest" description="Disordered" evidence="7">
    <location>
        <begin position="144"/>
        <end position="267"/>
    </location>
</feature>
<feature type="domain" description="BZIP" evidence="8">
    <location>
        <begin position="236"/>
        <end position="290"/>
    </location>
</feature>
<evidence type="ECO:0000256" key="6">
    <source>
        <dbReference type="ARBA" id="ARBA00023242"/>
    </source>
</evidence>
<keyword evidence="3" id="KW-0805">Transcription regulation</keyword>
<dbReference type="PANTHER" id="PTHR46408">
    <property type="entry name" value="BASIC LEUCINE ZIPPER 63"/>
    <property type="match status" value="1"/>
</dbReference>
<evidence type="ECO:0000313" key="9">
    <source>
        <dbReference type="EMBL" id="KAL3749705.1"/>
    </source>
</evidence>
<sequence>MNSVFPVDEIGDSYWQPPPPPSSAADPAPGAMGRSQSEWALESFLAQVTCSGSISPSASSIAPPPTPGRPGEGGVLEDVVEIKKPNGQLAQLNQPQPPPPPPQPQSQPQLQPQPKVPVNPDDSHAFLKSRLEMACAAVARFNEGTMKPGEPIGYPKMPLPASISTQSDFQADGSGHGVPIPQGADSGSLGISALPTIQRDSGVHVKQTTSESSREDSDDEEFEGDTGTTENKDPAEVRRARRMQSNRESARRSRRRKQEHMSELENQVGQLKVEHTGLLKRLTDMNQKYDVASVDNRILKADIETLRAKVKMAEETVKRVTGINPLVIAMSNLPSSDIPFGSSPMDSFTTAATPMQPNADHFFHHAAPNITSINPHHPRFDSSGFPRNNPLPVLTNIQADAISNNVAPVSSMQGVPGAPGAIPGWSSNIPPPLANTNIKHK</sequence>
<evidence type="ECO:0000256" key="2">
    <source>
        <dbReference type="ARBA" id="ARBA00007163"/>
    </source>
</evidence>
<name>A0ABD3LD06_EUCGL</name>
<dbReference type="PROSITE" id="PS50217">
    <property type="entry name" value="BZIP"/>
    <property type="match status" value="1"/>
</dbReference>
<dbReference type="GO" id="GO:0046983">
    <property type="term" value="F:protein dimerization activity"/>
    <property type="evidence" value="ECO:0007669"/>
    <property type="project" value="UniProtKB-ARBA"/>
</dbReference>
<dbReference type="GO" id="GO:0005634">
    <property type="term" value="C:nucleus"/>
    <property type="evidence" value="ECO:0007669"/>
    <property type="project" value="UniProtKB-SubCell"/>
</dbReference>
<dbReference type="Proteomes" id="UP001634007">
    <property type="component" value="Unassembled WGS sequence"/>
</dbReference>
<gene>
    <name evidence="9" type="ORF">ACJRO7_010774</name>
</gene>
<feature type="compositionally biased region" description="Low complexity" evidence="7">
    <location>
        <begin position="106"/>
        <end position="120"/>
    </location>
</feature>
<evidence type="ECO:0000256" key="1">
    <source>
        <dbReference type="ARBA" id="ARBA00004123"/>
    </source>
</evidence>
<dbReference type="Pfam" id="PF12498">
    <property type="entry name" value="bZIP_C"/>
    <property type="match status" value="1"/>
</dbReference>
<dbReference type="AlphaFoldDB" id="A0ABD3LD06"/>
<dbReference type="InterPro" id="IPR004827">
    <property type="entry name" value="bZIP"/>
</dbReference>
<dbReference type="InterPro" id="IPR046347">
    <property type="entry name" value="bZIP_sf"/>
</dbReference>
<dbReference type="FunFam" id="1.20.5.170:FF:000020">
    <property type="entry name" value="BZIP transcription factor"/>
    <property type="match status" value="1"/>
</dbReference>
<dbReference type="GO" id="GO:0003677">
    <property type="term" value="F:DNA binding"/>
    <property type="evidence" value="ECO:0007669"/>
    <property type="project" value="UniProtKB-KW"/>
</dbReference>
<protein>
    <recommendedName>
        <fullName evidence="8">BZIP domain-containing protein</fullName>
    </recommendedName>
</protein>
<feature type="compositionally biased region" description="Pro residues" evidence="7">
    <location>
        <begin position="95"/>
        <end position="105"/>
    </location>
</feature>
<reference evidence="9 10" key="1">
    <citation type="submission" date="2024-11" db="EMBL/GenBank/DDBJ databases">
        <title>Chromosome-level genome assembly of Eucalyptus globulus Labill. provides insights into its genome evolution.</title>
        <authorList>
            <person name="Li X."/>
        </authorList>
    </citation>
    <scope>NUCLEOTIDE SEQUENCE [LARGE SCALE GENOMIC DNA]</scope>
    <source>
        <strain evidence="9">CL2024</strain>
        <tissue evidence="9">Fresh tender leaves</tissue>
    </source>
</reference>
<dbReference type="Gene3D" id="1.20.5.170">
    <property type="match status" value="1"/>
</dbReference>
<evidence type="ECO:0000313" key="10">
    <source>
        <dbReference type="Proteomes" id="UP001634007"/>
    </source>
</evidence>
<keyword evidence="4" id="KW-0238">DNA-binding</keyword>
<dbReference type="PANTHER" id="PTHR46408:SF10">
    <property type="entry name" value="BASIC LEUCINE ZIPPER 63"/>
    <property type="match status" value="1"/>
</dbReference>
<feature type="region of interest" description="Disordered" evidence="7">
    <location>
        <begin position="1"/>
        <end position="37"/>
    </location>
</feature>
<comment type="similarity">
    <text evidence="2">Belongs to the bZIP family.</text>
</comment>
<dbReference type="InterPro" id="IPR020983">
    <property type="entry name" value="Basic_leucine-zipper_C"/>
</dbReference>
<evidence type="ECO:0000256" key="3">
    <source>
        <dbReference type="ARBA" id="ARBA00023015"/>
    </source>
</evidence>
<keyword evidence="10" id="KW-1185">Reference proteome</keyword>
<evidence type="ECO:0000256" key="4">
    <source>
        <dbReference type="ARBA" id="ARBA00023125"/>
    </source>
</evidence>
<keyword evidence="6" id="KW-0539">Nucleus</keyword>
<feature type="compositionally biased region" description="Low complexity" evidence="7">
    <location>
        <begin position="85"/>
        <end position="94"/>
    </location>
</feature>
<comment type="subcellular location">
    <subcellularLocation>
        <location evidence="1">Nucleus</location>
    </subcellularLocation>
</comment>
<proteinExistence type="inferred from homology"/>
<organism evidence="9 10">
    <name type="scientific">Eucalyptus globulus</name>
    <name type="common">Tasmanian blue gum</name>
    <dbReference type="NCBI Taxonomy" id="34317"/>
    <lineage>
        <taxon>Eukaryota</taxon>
        <taxon>Viridiplantae</taxon>
        <taxon>Streptophyta</taxon>
        <taxon>Embryophyta</taxon>
        <taxon>Tracheophyta</taxon>
        <taxon>Spermatophyta</taxon>
        <taxon>Magnoliopsida</taxon>
        <taxon>eudicotyledons</taxon>
        <taxon>Gunneridae</taxon>
        <taxon>Pentapetalae</taxon>
        <taxon>rosids</taxon>
        <taxon>malvids</taxon>
        <taxon>Myrtales</taxon>
        <taxon>Myrtaceae</taxon>
        <taxon>Myrtoideae</taxon>
        <taxon>Eucalypteae</taxon>
        <taxon>Eucalyptus</taxon>
    </lineage>
</organism>
<keyword evidence="5" id="KW-0804">Transcription</keyword>